<comment type="similarity">
    <text evidence="9">Belongs to the ABC transporter superfamily. Lipid exporter (TC 3.A.1.106) family.</text>
</comment>
<reference evidence="13 14" key="1">
    <citation type="submission" date="2016-10" db="EMBL/GenBank/DDBJ databases">
        <authorList>
            <person name="de Groot N.N."/>
        </authorList>
    </citation>
    <scope>NUCLEOTIDE SEQUENCE [LARGE SCALE GENOMIC DNA]</scope>
    <source>
        <strain evidence="13 14">CPCC 202699</strain>
    </source>
</reference>
<evidence type="ECO:0000256" key="10">
    <source>
        <dbReference type="SAM" id="Phobius"/>
    </source>
</evidence>
<feature type="transmembrane region" description="Helical" evidence="10">
    <location>
        <begin position="656"/>
        <end position="677"/>
    </location>
</feature>
<name>A0A1H3PJP0_9PSEU</name>
<feature type="transmembrane region" description="Helical" evidence="10">
    <location>
        <begin position="476"/>
        <end position="494"/>
    </location>
</feature>
<feature type="domain" description="ABC transporter" evidence="11">
    <location>
        <begin position="747"/>
        <end position="979"/>
    </location>
</feature>
<evidence type="ECO:0000256" key="6">
    <source>
        <dbReference type="ARBA" id="ARBA00022840"/>
    </source>
</evidence>
<dbReference type="GO" id="GO:0005524">
    <property type="term" value="F:ATP binding"/>
    <property type="evidence" value="ECO:0007669"/>
    <property type="project" value="UniProtKB-KW"/>
</dbReference>
<evidence type="ECO:0000256" key="2">
    <source>
        <dbReference type="ARBA" id="ARBA00022448"/>
    </source>
</evidence>
<feature type="transmembrane region" description="Helical" evidence="10">
    <location>
        <begin position="572"/>
        <end position="591"/>
    </location>
</feature>
<keyword evidence="5" id="KW-0547">Nucleotide-binding</keyword>
<dbReference type="PANTHER" id="PTHR24221:SF654">
    <property type="entry name" value="ATP-BINDING CASSETTE SUB-FAMILY B MEMBER 6"/>
    <property type="match status" value="1"/>
</dbReference>
<feature type="domain" description="ABC transmembrane type-1" evidence="12">
    <location>
        <begin position="438"/>
        <end position="715"/>
    </location>
</feature>
<dbReference type="InterPro" id="IPR011527">
    <property type="entry name" value="ABC1_TM_dom"/>
</dbReference>
<dbReference type="SMART" id="SM00382">
    <property type="entry name" value="AAA"/>
    <property type="match status" value="1"/>
</dbReference>
<organism evidence="13 14">
    <name type="scientific">Amycolatopsis xylanica</name>
    <dbReference type="NCBI Taxonomy" id="589385"/>
    <lineage>
        <taxon>Bacteria</taxon>
        <taxon>Bacillati</taxon>
        <taxon>Actinomycetota</taxon>
        <taxon>Actinomycetes</taxon>
        <taxon>Pseudonocardiales</taxon>
        <taxon>Pseudonocardiaceae</taxon>
        <taxon>Amycolatopsis</taxon>
    </lineage>
</organism>
<evidence type="ECO:0000256" key="4">
    <source>
        <dbReference type="ARBA" id="ARBA00022692"/>
    </source>
</evidence>
<evidence type="ECO:0000256" key="5">
    <source>
        <dbReference type="ARBA" id="ARBA00022741"/>
    </source>
</evidence>
<evidence type="ECO:0000313" key="14">
    <source>
        <dbReference type="Proteomes" id="UP000199515"/>
    </source>
</evidence>
<dbReference type="InterPro" id="IPR003593">
    <property type="entry name" value="AAA+_ATPase"/>
</dbReference>
<keyword evidence="4 10" id="KW-0812">Transmembrane</keyword>
<dbReference type="GO" id="GO:0140359">
    <property type="term" value="F:ABC-type transporter activity"/>
    <property type="evidence" value="ECO:0007669"/>
    <property type="project" value="InterPro"/>
</dbReference>
<protein>
    <submittedName>
        <fullName evidence="13">NHLM bacteriocin system ABC transporter, ATP-binding protein</fullName>
    </submittedName>
</protein>
<dbReference type="Gene3D" id="3.40.50.300">
    <property type="entry name" value="P-loop containing nucleotide triphosphate hydrolases"/>
    <property type="match status" value="1"/>
</dbReference>
<keyword evidence="3" id="KW-1003">Cell membrane</keyword>
<dbReference type="PROSITE" id="PS50929">
    <property type="entry name" value="ABC_TM1F"/>
    <property type="match status" value="1"/>
</dbReference>
<dbReference type="Proteomes" id="UP000199515">
    <property type="component" value="Unassembled WGS sequence"/>
</dbReference>
<keyword evidence="8 10" id="KW-0472">Membrane</keyword>
<dbReference type="GO" id="GO:0034040">
    <property type="term" value="F:ATPase-coupled lipid transmembrane transporter activity"/>
    <property type="evidence" value="ECO:0007669"/>
    <property type="project" value="TreeGrafter"/>
</dbReference>
<dbReference type="InterPro" id="IPR036640">
    <property type="entry name" value="ABC1_TM_sf"/>
</dbReference>
<dbReference type="PANTHER" id="PTHR24221">
    <property type="entry name" value="ATP-BINDING CASSETTE SUB-FAMILY B"/>
    <property type="match status" value="1"/>
</dbReference>
<evidence type="ECO:0000259" key="12">
    <source>
        <dbReference type="PROSITE" id="PS50929"/>
    </source>
</evidence>
<keyword evidence="6 13" id="KW-0067">ATP-binding</keyword>
<dbReference type="FunFam" id="3.40.50.300:FF:000299">
    <property type="entry name" value="ABC transporter ATP-binding protein/permease"/>
    <property type="match status" value="1"/>
</dbReference>
<dbReference type="Gene3D" id="1.20.1560.10">
    <property type="entry name" value="ABC transporter type 1, transmembrane domain"/>
    <property type="match status" value="1"/>
</dbReference>
<evidence type="ECO:0000256" key="7">
    <source>
        <dbReference type="ARBA" id="ARBA00022989"/>
    </source>
</evidence>
<evidence type="ECO:0000256" key="3">
    <source>
        <dbReference type="ARBA" id="ARBA00022475"/>
    </source>
</evidence>
<dbReference type="InterPro" id="IPR003439">
    <property type="entry name" value="ABC_transporter-like_ATP-bd"/>
</dbReference>
<accession>A0A1H3PJP0</accession>
<dbReference type="Pfam" id="PF00664">
    <property type="entry name" value="ABC_membrane"/>
    <property type="match status" value="1"/>
</dbReference>
<dbReference type="Pfam" id="PF00005">
    <property type="entry name" value="ABC_tran"/>
    <property type="match status" value="1"/>
</dbReference>
<dbReference type="InterPro" id="IPR017871">
    <property type="entry name" value="ABC_transporter-like_CS"/>
</dbReference>
<evidence type="ECO:0000256" key="8">
    <source>
        <dbReference type="ARBA" id="ARBA00023136"/>
    </source>
</evidence>
<dbReference type="PROSITE" id="PS50893">
    <property type="entry name" value="ABC_TRANSPORTER_2"/>
    <property type="match status" value="1"/>
</dbReference>
<keyword evidence="2" id="KW-0813">Transport</keyword>
<dbReference type="InterPro" id="IPR039421">
    <property type="entry name" value="Type_1_exporter"/>
</dbReference>
<evidence type="ECO:0000313" key="13">
    <source>
        <dbReference type="EMBL" id="SDZ01412.1"/>
    </source>
</evidence>
<proteinExistence type="inferred from homology"/>
<dbReference type="EMBL" id="FNON01000008">
    <property type="protein sequence ID" value="SDZ01412.1"/>
    <property type="molecule type" value="Genomic_DNA"/>
</dbReference>
<dbReference type="SUPFAM" id="SSF52540">
    <property type="entry name" value="P-loop containing nucleoside triphosphate hydrolases"/>
    <property type="match status" value="1"/>
</dbReference>
<dbReference type="RefSeq" id="WP_245757616.1">
    <property type="nucleotide sequence ID" value="NZ_FNON01000008.1"/>
</dbReference>
<dbReference type="GO" id="GO:0016887">
    <property type="term" value="F:ATP hydrolysis activity"/>
    <property type="evidence" value="ECO:0007669"/>
    <property type="project" value="InterPro"/>
</dbReference>
<dbReference type="GO" id="GO:0005886">
    <property type="term" value="C:plasma membrane"/>
    <property type="evidence" value="ECO:0007669"/>
    <property type="project" value="UniProtKB-SubCell"/>
</dbReference>
<evidence type="ECO:0000256" key="1">
    <source>
        <dbReference type="ARBA" id="ARBA00004651"/>
    </source>
</evidence>
<keyword evidence="7 10" id="KW-1133">Transmembrane helix</keyword>
<dbReference type="AlphaFoldDB" id="A0A1H3PJP0"/>
<dbReference type="InterPro" id="IPR027417">
    <property type="entry name" value="P-loop_NTPase"/>
</dbReference>
<feature type="transmembrane region" description="Helical" evidence="10">
    <location>
        <begin position="439"/>
        <end position="464"/>
    </location>
</feature>
<keyword evidence="14" id="KW-1185">Reference proteome</keyword>
<evidence type="ECO:0000259" key="11">
    <source>
        <dbReference type="PROSITE" id="PS50893"/>
    </source>
</evidence>
<dbReference type="STRING" id="589385.SAMN05421504_108257"/>
<sequence>MTTTDWSLLTELAHAPFTEPRLLGSDRTVHLVEDGAADLFAVRTAPDGTVSRQHFVARFPAASVFPSAGVEGEWQLKLVPLPGTRLRELDLGRLAKLEDLVRGTGGQPSGESWCAHGDLIAVVLIRAVDRGLQALTDALRLAVAPRDAAVLRPREIVSVQAERSVVGGRPCWLRLADGVVRKNGEPRYTVTAGQEAVFLGRNDWVLATEDSVVELLSTYDLLLAGDFSQAISHGTARLMATVRERAAGDDTDFLRTLEERKHADRVAVAVTARRALGALGSKASVDGDGSPAAQRGGAWAAEVLRVVTEHASVTVVEPADRGKDTTDSREELRAVARNSGIQLRQVRLRTGWWREDGGPFIGWRRAGDDLVAVPLLFSRGRYWTVDPQTRARTAVDAAAAGAFDESATLPQLPLPAAATLKHLLRWGLLGNTREIRSMLVTGTLVAALGLATPVLIGTVLSHLVRGDLRELPWNTVLYAASAIVAAALGVVLNLRTLRFEDRFESGVQLALWDRLIRLPVRFFTKTTSGALANKVLGLAYARQALNGLVTRSLLALLTAGAGLVFVFAVDAFFAWIGAGLVLGVVVLSVVLGRSVARRQRAALPLEHQAAATTNEIFTGITKIKLAAAEHRAFSRWAEATVGARSAQQKVRHVQSLMAALAVTLPIAGQLVMFAVMAGPLSGKVPVDRFFALNAGFALLLQSMLTLLTATVDLVAVLPRIEGLSDVLSARPEYEPSRFSTAELGGEIEVMNLTFAYPGEDTPVLDDVSLRVRPGQFVAVVGPSGSGKSTLLRLLLGFEAPRSGAVLYDGQDLAELDVQAVRRQCGVVLQDGQLFGGTIRENICGANPLPLDQVWEAAKMAGLDEDIGRMPMGMNSLVSFGGGTLSVGQRQRVLIARSLVSKPRVLYFDEATSALDNRTQEIVTASTQQLAATRFVIAHRLSTVANADVIVVLDRGRIVQQGTYRDLFSDTGGLFHQLAKRQLWEASAGETEPGRAVPA</sequence>
<feature type="transmembrane region" description="Helical" evidence="10">
    <location>
        <begin position="689"/>
        <end position="717"/>
    </location>
</feature>
<evidence type="ECO:0000256" key="9">
    <source>
        <dbReference type="ARBA" id="ARBA00061644"/>
    </source>
</evidence>
<gene>
    <name evidence="13" type="ORF">SAMN05421504_108257</name>
</gene>
<dbReference type="PROSITE" id="PS00211">
    <property type="entry name" value="ABC_TRANSPORTER_1"/>
    <property type="match status" value="1"/>
</dbReference>
<comment type="subcellular location">
    <subcellularLocation>
        <location evidence="1">Cell membrane</location>
        <topology evidence="1">Multi-pass membrane protein</topology>
    </subcellularLocation>
</comment>
<feature type="transmembrane region" description="Helical" evidence="10">
    <location>
        <begin position="548"/>
        <end position="566"/>
    </location>
</feature>
<dbReference type="SUPFAM" id="SSF90123">
    <property type="entry name" value="ABC transporter transmembrane region"/>
    <property type="match status" value="1"/>
</dbReference>